<dbReference type="GO" id="GO:0016787">
    <property type="term" value="F:hydrolase activity"/>
    <property type="evidence" value="ECO:0007669"/>
    <property type="project" value="UniProtKB-KW"/>
</dbReference>
<dbReference type="PRINTS" id="PR00502">
    <property type="entry name" value="NUDIXFAMILY"/>
</dbReference>
<dbReference type="InterPro" id="IPR020476">
    <property type="entry name" value="Nudix_hydrolase"/>
</dbReference>
<feature type="compositionally biased region" description="Low complexity" evidence="4">
    <location>
        <begin position="1"/>
        <end position="20"/>
    </location>
</feature>
<dbReference type="PANTHER" id="PTHR43046:SF2">
    <property type="entry name" value="8-OXO-DGTP DIPHOSPHATASE-RELATED"/>
    <property type="match status" value="1"/>
</dbReference>
<dbReference type="Pfam" id="PF00293">
    <property type="entry name" value="NUDIX"/>
    <property type="match status" value="1"/>
</dbReference>
<reference evidence="6 7" key="1">
    <citation type="journal article" date="2019" name="Int. J. Syst. Evol. Microbiol.">
        <title>Azospirillum ramasamyi sp. nov., a novel diazotrophic bacterium isolated from fermented bovine products.</title>
        <authorList>
            <person name="Anandham R."/>
            <person name="Heo J."/>
            <person name="Krishnamoorthy R."/>
            <person name="SenthilKumar M."/>
            <person name="Gopal N.O."/>
            <person name="Kim S.J."/>
            <person name="Kwon S.W."/>
        </authorList>
    </citation>
    <scope>NUCLEOTIDE SEQUENCE [LARGE SCALE GENOMIC DNA]</scope>
    <source>
        <strain evidence="6 7">M2T2B2</strain>
    </source>
</reference>
<sequence>MTDLASAATSPATRPAPRTAPDVKPAAAQAGKALPRTMTARLLRLAWSLRGVWHRIARPLTMGVRAIIVDGSDPAVPRVLLIRHSYVGGWHLPGGGVDRGETLSDAMRREVREEVGLIADRPAQPFGIYARFRNGASDHVAVFVVHGWSGTPKADGVEIVEARFFPIDGLPAELSPATGRRLEEFLGHRPVAERW</sequence>
<organism evidence="6 7">
    <name type="scientific">Azospirillum ramasamyi</name>
    <dbReference type="NCBI Taxonomy" id="682998"/>
    <lineage>
        <taxon>Bacteria</taxon>
        <taxon>Pseudomonadati</taxon>
        <taxon>Pseudomonadota</taxon>
        <taxon>Alphaproteobacteria</taxon>
        <taxon>Rhodospirillales</taxon>
        <taxon>Azospirillaceae</taxon>
        <taxon>Azospirillum</taxon>
    </lineage>
</organism>
<evidence type="ECO:0000313" key="6">
    <source>
        <dbReference type="EMBL" id="AWU94740.1"/>
    </source>
</evidence>
<feature type="region of interest" description="Disordered" evidence="4">
    <location>
        <begin position="1"/>
        <end position="31"/>
    </location>
</feature>
<protein>
    <submittedName>
        <fullName evidence="6">NUDIX domain-containing protein</fullName>
    </submittedName>
</protein>
<keyword evidence="2 3" id="KW-0378">Hydrolase</keyword>
<gene>
    <name evidence="6" type="ORF">DM194_10960</name>
</gene>
<evidence type="ECO:0000256" key="4">
    <source>
        <dbReference type="SAM" id="MobiDB-lite"/>
    </source>
</evidence>
<dbReference type="Gene3D" id="3.90.79.10">
    <property type="entry name" value="Nucleoside Triphosphate Pyrophosphohydrolase"/>
    <property type="match status" value="1"/>
</dbReference>
<dbReference type="EMBL" id="CP029829">
    <property type="protein sequence ID" value="AWU94740.1"/>
    <property type="molecule type" value="Genomic_DNA"/>
</dbReference>
<dbReference type="OrthoDB" id="9800065at2"/>
<dbReference type="PANTHER" id="PTHR43046">
    <property type="entry name" value="GDP-MANNOSE MANNOSYL HYDROLASE"/>
    <property type="match status" value="1"/>
</dbReference>
<dbReference type="PROSITE" id="PS51462">
    <property type="entry name" value="NUDIX"/>
    <property type="match status" value="1"/>
</dbReference>
<evidence type="ECO:0000259" key="5">
    <source>
        <dbReference type="PROSITE" id="PS51462"/>
    </source>
</evidence>
<dbReference type="InterPro" id="IPR015797">
    <property type="entry name" value="NUDIX_hydrolase-like_dom_sf"/>
</dbReference>
<dbReference type="InterPro" id="IPR000086">
    <property type="entry name" value="NUDIX_hydrolase_dom"/>
</dbReference>
<comment type="cofactor">
    <cofactor evidence="1">
        <name>Mg(2+)</name>
        <dbReference type="ChEBI" id="CHEBI:18420"/>
    </cofactor>
</comment>
<proteinExistence type="inferred from homology"/>
<evidence type="ECO:0000313" key="7">
    <source>
        <dbReference type="Proteomes" id="UP000249605"/>
    </source>
</evidence>
<accession>A0A2U9S592</accession>
<dbReference type="AlphaFoldDB" id="A0A2U9S592"/>
<dbReference type="InterPro" id="IPR020084">
    <property type="entry name" value="NUDIX_hydrolase_CS"/>
</dbReference>
<keyword evidence="7" id="KW-1185">Reference proteome</keyword>
<comment type="similarity">
    <text evidence="3">Belongs to the Nudix hydrolase family.</text>
</comment>
<evidence type="ECO:0000256" key="1">
    <source>
        <dbReference type="ARBA" id="ARBA00001946"/>
    </source>
</evidence>
<dbReference type="SUPFAM" id="SSF55811">
    <property type="entry name" value="Nudix"/>
    <property type="match status" value="1"/>
</dbReference>
<evidence type="ECO:0000256" key="3">
    <source>
        <dbReference type="RuleBase" id="RU003476"/>
    </source>
</evidence>
<dbReference type="Proteomes" id="UP000249605">
    <property type="component" value="Chromosome"/>
</dbReference>
<dbReference type="KEGG" id="azm:DM194_10960"/>
<dbReference type="RefSeq" id="WP_111067347.1">
    <property type="nucleotide sequence ID" value="NZ_CP029829.1"/>
</dbReference>
<name>A0A2U9S592_9PROT</name>
<evidence type="ECO:0000256" key="2">
    <source>
        <dbReference type="ARBA" id="ARBA00022801"/>
    </source>
</evidence>
<dbReference type="PROSITE" id="PS00893">
    <property type="entry name" value="NUDIX_BOX"/>
    <property type="match status" value="1"/>
</dbReference>
<feature type="domain" description="Nudix hydrolase" evidence="5">
    <location>
        <begin position="59"/>
        <end position="187"/>
    </location>
</feature>